<gene>
    <name evidence="2" type="ORF">E1286_10185</name>
</gene>
<dbReference type="OrthoDB" id="495620at2"/>
<comment type="caution">
    <text evidence="2">The sequence shown here is derived from an EMBL/GenBank/DDBJ whole genome shotgun (WGS) entry which is preliminary data.</text>
</comment>
<protein>
    <submittedName>
        <fullName evidence="2">Alpha/beta fold hydrolase</fullName>
    </submittedName>
</protein>
<dbReference type="Pfam" id="PF00561">
    <property type="entry name" value="Abhydrolase_1"/>
    <property type="match status" value="1"/>
</dbReference>
<dbReference type="PANTHER" id="PTHR43433:SF5">
    <property type="entry name" value="AB HYDROLASE-1 DOMAIN-CONTAINING PROTEIN"/>
    <property type="match status" value="1"/>
</dbReference>
<dbReference type="Gene3D" id="3.40.50.1820">
    <property type="entry name" value="alpha/beta hydrolase"/>
    <property type="match status" value="1"/>
</dbReference>
<evidence type="ECO:0000313" key="2">
    <source>
        <dbReference type="EMBL" id="TDD51538.1"/>
    </source>
</evidence>
<keyword evidence="2" id="KW-0378">Hydrolase</keyword>
<feature type="domain" description="AB hydrolase-1" evidence="1">
    <location>
        <begin position="21"/>
        <end position="122"/>
    </location>
</feature>
<organism evidence="2 3">
    <name type="scientific">Nonomuraea terrae</name>
    <dbReference type="NCBI Taxonomy" id="2530383"/>
    <lineage>
        <taxon>Bacteria</taxon>
        <taxon>Bacillati</taxon>
        <taxon>Actinomycetota</taxon>
        <taxon>Actinomycetes</taxon>
        <taxon>Streptosporangiales</taxon>
        <taxon>Streptosporangiaceae</taxon>
        <taxon>Nonomuraea</taxon>
    </lineage>
</organism>
<proteinExistence type="predicted"/>
<dbReference type="RefSeq" id="WP_132611043.1">
    <property type="nucleotide sequence ID" value="NZ_SMKQ01000020.1"/>
</dbReference>
<dbReference type="GO" id="GO:0004806">
    <property type="term" value="F:triacylglycerol lipase activity"/>
    <property type="evidence" value="ECO:0007669"/>
    <property type="project" value="TreeGrafter"/>
</dbReference>
<evidence type="ECO:0000259" key="1">
    <source>
        <dbReference type="Pfam" id="PF00561"/>
    </source>
</evidence>
<dbReference type="GO" id="GO:0046503">
    <property type="term" value="P:glycerolipid catabolic process"/>
    <property type="evidence" value="ECO:0007669"/>
    <property type="project" value="TreeGrafter"/>
</dbReference>
<accession>A0A4R4Z0W0</accession>
<dbReference type="InterPro" id="IPR029058">
    <property type="entry name" value="AB_hydrolase_fold"/>
</dbReference>
<dbReference type="Proteomes" id="UP000295302">
    <property type="component" value="Unassembled WGS sequence"/>
</dbReference>
<name>A0A4R4Z0W0_9ACTN</name>
<dbReference type="InterPro" id="IPR050471">
    <property type="entry name" value="AB_hydrolase"/>
</dbReference>
<dbReference type="PANTHER" id="PTHR43433">
    <property type="entry name" value="HYDROLASE, ALPHA/BETA FOLD FAMILY PROTEIN"/>
    <property type="match status" value="1"/>
</dbReference>
<sequence length="267" mass="28669">MPYATASDGVKLSYQVRGDGPPLVLLQGQANDHHWWDPVRADFEGAYQTITFDYRGTGDSDKPDEPYTTRGFADDVVAVLDELGVRRAHVYGTSMGGRVAQWLAADQAGRVGALVLGCSSPGGAHGFERSNEVRRSLAQPDRAAATRALLELMYTPAWLAAHPGPYHTVGDPRMPAYARRRHLAASAGHDSWDALPAVTAPTLVVHGTDDVFNPAANAPLLAERIPGASLRMIDGARHAYFEEFREVASPLVLEFLAGVSSSGARVP</sequence>
<dbReference type="PRINTS" id="PR00111">
    <property type="entry name" value="ABHYDROLASE"/>
</dbReference>
<evidence type="ECO:0000313" key="3">
    <source>
        <dbReference type="Proteomes" id="UP000295302"/>
    </source>
</evidence>
<dbReference type="InterPro" id="IPR000073">
    <property type="entry name" value="AB_hydrolase_1"/>
</dbReference>
<keyword evidence="3" id="KW-1185">Reference proteome</keyword>
<dbReference type="EMBL" id="SMKQ01000020">
    <property type="protein sequence ID" value="TDD51538.1"/>
    <property type="molecule type" value="Genomic_DNA"/>
</dbReference>
<reference evidence="2 3" key="1">
    <citation type="submission" date="2019-03" db="EMBL/GenBank/DDBJ databases">
        <title>Draft genome sequences of novel Actinobacteria.</title>
        <authorList>
            <person name="Sahin N."/>
            <person name="Ay H."/>
            <person name="Saygin H."/>
        </authorList>
    </citation>
    <scope>NUCLEOTIDE SEQUENCE [LARGE SCALE GENOMIC DNA]</scope>
    <source>
        <strain evidence="2 3">CH32</strain>
    </source>
</reference>
<dbReference type="SUPFAM" id="SSF53474">
    <property type="entry name" value="alpha/beta-Hydrolases"/>
    <property type="match status" value="1"/>
</dbReference>
<dbReference type="AlphaFoldDB" id="A0A4R4Z0W0"/>